<evidence type="ECO:0000313" key="1">
    <source>
        <dbReference type="EMBL" id="KAI8026314.1"/>
    </source>
</evidence>
<sequence>MERKPAGLRRRLIFLGDRSFEFEEGQTDAIGRRRVDIVERGHGVRRAIALFGAEIRWVVAQLRKASTTNSGGVFLGGDGFSVGNGWVTKGQQRRLESGPRWPIGNAVVVPGVGEEDVVVRQGTGADWLSFLDSCLVGRVGELGEPGMELSRLSSWVLRMWPVTGGVQVKSFGGQYVLFIFSSQVDATKILAGDWLVEARRCRALIGGHGKDITHSQRQSCWIQVLGLPLHLRGEQVFRAIGDRCGGFMEVDRRSLLEGPLGCARIKVRRTITRQNFYIWRRMDRRWSDSCRDSGLVKDHRDLVRLKERDSCRDLSNGRNDLVRYGIRSGQRDLGKEKLRLNPSLRVGSNKHWVPKNNGVWAADVGPITKRPLEDQIRLDNNNLRLGLGDLGHVLKPPEGNIGDPGPIILRPNVDPVGLQANESLVFGDFGPVLKPSVDFGPYFYVVIWVLLRWVGSTFSDPRFESCSRRVVPILDDGVLYSDELREGGVKGVGSMDVGVSSVCHR</sequence>
<organism evidence="1 2">
    <name type="scientific">Camellia lanceoleosa</name>
    <dbReference type="NCBI Taxonomy" id="1840588"/>
    <lineage>
        <taxon>Eukaryota</taxon>
        <taxon>Viridiplantae</taxon>
        <taxon>Streptophyta</taxon>
        <taxon>Embryophyta</taxon>
        <taxon>Tracheophyta</taxon>
        <taxon>Spermatophyta</taxon>
        <taxon>Magnoliopsida</taxon>
        <taxon>eudicotyledons</taxon>
        <taxon>Gunneridae</taxon>
        <taxon>Pentapetalae</taxon>
        <taxon>asterids</taxon>
        <taxon>Ericales</taxon>
        <taxon>Theaceae</taxon>
        <taxon>Camellia</taxon>
    </lineage>
</organism>
<dbReference type="EMBL" id="CM045760">
    <property type="protein sequence ID" value="KAI8026314.1"/>
    <property type="molecule type" value="Genomic_DNA"/>
</dbReference>
<keyword evidence="2" id="KW-1185">Reference proteome</keyword>
<accession>A0ACC0ILV6</accession>
<gene>
    <name evidence="1" type="ORF">LOK49_LG02G00100</name>
</gene>
<proteinExistence type="predicted"/>
<reference evidence="1 2" key="1">
    <citation type="journal article" date="2022" name="Plant J.">
        <title>Chromosome-level genome of Camellia lanceoleosa provides a valuable resource for understanding genome evolution and self-incompatibility.</title>
        <authorList>
            <person name="Gong W."/>
            <person name="Xiao S."/>
            <person name="Wang L."/>
            <person name="Liao Z."/>
            <person name="Chang Y."/>
            <person name="Mo W."/>
            <person name="Hu G."/>
            <person name="Li W."/>
            <person name="Zhao G."/>
            <person name="Zhu H."/>
            <person name="Hu X."/>
            <person name="Ji K."/>
            <person name="Xiang X."/>
            <person name="Song Q."/>
            <person name="Yuan D."/>
            <person name="Jin S."/>
            <person name="Zhang L."/>
        </authorList>
    </citation>
    <scope>NUCLEOTIDE SEQUENCE [LARGE SCALE GENOMIC DNA]</scope>
    <source>
        <strain evidence="1">SQ_2022a</strain>
    </source>
</reference>
<evidence type="ECO:0000313" key="2">
    <source>
        <dbReference type="Proteomes" id="UP001060215"/>
    </source>
</evidence>
<name>A0ACC0ILV6_9ERIC</name>
<protein>
    <submittedName>
        <fullName evidence="1">Uncharacterized protein</fullName>
    </submittedName>
</protein>
<comment type="caution">
    <text evidence="1">The sequence shown here is derived from an EMBL/GenBank/DDBJ whole genome shotgun (WGS) entry which is preliminary data.</text>
</comment>
<dbReference type="Proteomes" id="UP001060215">
    <property type="component" value="Chromosome 3"/>
</dbReference>